<dbReference type="EMBL" id="CP036273">
    <property type="protein sequence ID" value="QDU21319.1"/>
    <property type="molecule type" value="Genomic_DNA"/>
</dbReference>
<dbReference type="InterPro" id="IPR004358">
    <property type="entry name" value="Sig_transdc_His_kin-like_C"/>
</dbReference>
<dbReference type="InterPro" id="IPR011006">
    <property type="entry name" value="CheY-like_superfamily"/>
</dbReference>
<dbReference type="InterPro" id="IPR001789">
    <property type="entry name" value="Sig_transdc_resp-reg_receiver"/>
</dbReference>
<feature type="domain" description="PAS" evidence="24">
    <location>
        <begin position="478"/>
        <end position="548"/>
    </location>
</feature>
<dbReference type="PROSITE" id="PS50894">
    <property type="entry name" value="HPT"/>
    <property type="match status" value="1"/>
</dbReference>
<dbReference type="NCBIfam" id="TIGR00229">
    <property type="entry name" value="sensory_box"/>
    <property type="match status" value="1"/>
</dbReference>
<feature type="modified residue" description="4-aspartylphosphate" evidence="19">
    <location>
        <position position="918"/>
    </location>
</feature>
<dbReference type="InterPro" id="IPR029016">
    <property type="entry name" value="GAF-like_dom_sf"/>
</dbReference>
<evidence type="ECO:0000259" key="24">
    <source>
        <dbReference type="PROSITE" id="PS50112"/>
    </source>
</evidence>
<keyword evidence="12" id="KW-0067">ATP-binding</keyword>
<keyword evidence="5" id="KW-1003">Cell membrane</keyword>
<protein>
    <recommendedName>
        <fullName evidence="17">Sensory/regulatory protein RpfC</fullName>
        <ecNumber evidence="4">2.7.13.3</ecNumber>
    </recommendedName>
</protein>
<evidence type="ECO:0000256" key="8">
    <source>
        <dbReference type="ARBA" id="ARBA00022679"/>
    </source>
</evidence>
<gene>
    <name evidence="27" type="primary">barA_2</name>
    <name evidence="27" type="ORF">ETAA1_32850</name>
</gene>
<organism evidence="27 28">
    <name type="scientific">Urbifossiella limnaea</name>
    <dbReference type="NCBI Taxonomy" id="2528023"/>
    <lineage>
        <taxon>Bacteria</taxon>
        <taxon>Pseudomonadati</taxon>
        <taxon>Planctomycetota</taxon>
        <taxon>Planctomycetia</taxon>
        <taxon>Gemmatales</taxon>
        <taxon>Gemmataceae</taxon>
        <taxon>Urbifossiella</taxon>
    </lineage>
</organism>
<dbReference type="PROSITE" id="PS50113">
    <property type="entry name" value="PAC"/>
    <property type="match status" value="1"/>
</dbReference>
<dbReference type="SUPFAM" id="SSF55781">
    <property type="entry name" value="GAF domain-like"/>
    <property type="match status" value="1"/>
</dbReference>
<dbReference type="InterPro" id="IPR003594">
    <property type="entry name" value="HATPase_dom"/>
</dbReference>
<evidence type="ECO:0000256" key="7">
    <source>
        <dbReference type="ARBA" id="ARBA00022553"/>
    </source>
</evidence>
<feature type="transmembrane region" description="Helical" evidence="21">
    <location>
        <begin position="156"/>
        <end position="174"/>
    </location>
</feature>
<dbReference type="RefSeq" id="WP_145240177.1">
    <property type="nucleotide sequence ID" value="NZ_CP036273.1"/>
</dbReference>
<dbReference type="CDD" id="cd00130">
    <property type="entry name" value="PAS"/>
    <property type="match status" value="1"/>
</dbReference>
<evidence type="ECO:0000256" key="11">
    <source>
        <dbReference type="ARBA" id="ARBA00022777"/>
    </source>
</evidence>
<dbReference type="Gene3D" id="3.30.450.20">
    <property type="entry name" value="PAS domain"/>
    <property type="match status" value="1"/>
</dbReference>
<dbReference type="InterPro" id="IPR003661">
    <property type="entry name" value="HisK_dim/P_dom"/>
</dbReference>
<evidence type="ECO:0000313" key="28">
    <source>
        <dbReference type="Proteomes" id="UP000319576"/>
    </source>
</evidence>
<comment type="subunit">
    <text evidence="16">At low DSF concentrations, interacts with RpfF.</text>
</comment>
<evidence type="ECO:0000256" key="6">
    <source>
        <dbReference type="ARBA" id="ARBA00022490"/>
    </source>
</evidence>
<dbReference type="PROSITE" id="PS50112">
    <property type="entry name" value="PAS"/>
    <property type="match status" value="1"/>
</dbReference>
<feature type="transmembrane region" description="Helical" evidence="21">
    <location>
        <begin position="18"/>
        <end position="36"/>
    </location>
</feature>
<feature type="transmembrane region" description="Helical" evidence="21">
    <location>
        <begin position="125"/>
        <end position="144"/>
    </location>
</feature>
<dbReference type="InterPro" id="IPR000700">
    <property type="entry name" value="PAS-assoc_C"/>
</dbReference>
<dbReference type="PROSITE" id="PS50109">
    <property type="entry name" value="HIS_KIN"/>
    <property type="match status" value="1"/>
</dbReference>
<dbReference type="SUPFAM" id="SSF47226">
    <property type="entry name" value="Histidine-containing phosphotransfer domain, HPT domain"/>
    <property type="match status" value="1"/>
</dbReference>
<dbReference type="Pfam" id="PF08447">
    <property type="entry name" value="PAS_3"/>
    <property type="match status" value="1"/>
</dbReference>
<evidence type="ECO:0000259" key="26">
    <source>
        <dbReference type="PROSITE" id="PS50894"/>
    </source>
</evidence>
<evidence type="ECO:0000256" key="10">
    <source>
        <dbReference type="ARBA" id="ARBA00022741"/>
    </source>
</evidence>
<feature type="transmembrane region" description="Helical" evidence="21">
    <location>
        <begin position="229"/>
        <end position="247"/>
    </location>
</feature>
<dbReference type="OrthoDB" id="9762493at2"/>
<evidence type="ECO:0000256" key="17">
    <source>
        <dbReference type="ARBA" id="ARBA00068150"/>
    </source>
</evidence>
<dbReference type="Pfam" id="PF13185">
    <property type="entry name" value="GAF_2"/>
    <property type="match status" value="1"/>
</dbReference>
<dbReference type="InterPro" id="IPR013655">
    <property type="entry name" value="PAS_fold_3"/>
</dbReference>
<dbReference type="InterPro" id="IPR036890">
    <property type="entry name" value="HATPase_C_sf"/>
</dbReference>
<dbReference type="FunFam" id="1.10.287.130:FF:000002">
    <property type="entry name" value="Two-component osmosensing histidine kinase"/>
    <property type="match status" value="1"/>
</dbReference>
<keyword evidence="20" id="KW-0175">Coiled coil</keyword>
<sequence>MPTSRVDLGAGCRHLSRVAAGGVTLIGSLVLVGWAFDVPVLRALAPGLTAMNPGGTAFALLLAGPALWLQLGPDGRRRLVARALAAGVVLVAALRIGGYLAGWDGGPDQLLFREMLDREDPPNRMAPNTAAGLLLAGLALVLLDVRWRRGIRPAEVLALAAAGVALTAVVGYAYSAEALAGVEQFVPMALNTAAALGLLSAGILCARSTSGLMAVAVSPGAGGVMVRRLLPVAVLVPFAAGWVRWAGEQRGVISPVMGLSLFVLVNAAVFSAFVWGIGASLERADRERWRAERRLTAQYAATQALADSPQPAAAMPAILGAICDSLGWQLGAVWRVDESGNALRCADVWSVSPSPAFADLSRQLTFARGAGLPGRVWASGRPVWVPDVVTDPNFPRAPAAARDGLHAAFGFPVEVDGAVIGIVEFFGREIEEPDDELLRMFAAIGSQIGQFLKRKQAEDELTRERLLLRNLLDTVRRSEERFRSLTEATAAIVWTTDATGGAVTEQPGWSTYTGQTFEQLRGWGWLEAIHPDDREETTRVWSAALAARTQCQVEHRLRRYDGEYRHMLVRAVPILDEGGGVREWVGAHTDIDAERRADAATEEARLAAEAATRTKSEFLANMSHEIRTPLNGIIGMTELALDTELTPEQREYLGLVKTSADHLLTVINDILDFSKIEAGKLDLECTDFDLRDTLDDTVATLAARAHKKGLELADHVAPEVPSALAGDPHRLRQVVVNLIGNAIKFTEAGEVVLDVSRWQDDDGPDAPGGVVLHFAVRDTGIGITADQQAKLFRAFAQADTSTTRRYGGTGLGLAISARLVEMMGGRVWLESEVGRGSTFHFTVRFAPARGPVADPAPADPASFRGLSVLVVDDNATNRLILREMLTKWGMRPTVADGGPAALAALEAAREPFALVLLDAMMPGMDGFDLAERIQRTPAVAGATLMMLSSAGLREDTARCRALGLAAYLTKPVRQSTLLDAIMTALGVEGAARPGTTPDAPGWGAARRPLRVLLAEDNAVNQKLAVRLLEKRGHRVVVVGNGREALAALQRERFDAVLMDVQMPEMDGFAATAAIRAQEREAGGHLPVIAMTAHAMKGDREHCLAEGMDRYVTKPLRPEDLFAALEGLADAGGGADRALPPASAVSRAAALKRTGEDEELLRELAGLCIDEAPKLMAAIRGAVPRRDGAGLQLSAHALKGAVATFGADETAAAAQRLEEMGRAGRWDGIDAALAALEAAVGRLQPALAELHGS</sequence>
<evidence type="ECO:0000256" key="9">
    <source>
        <dbReference type="ARBA" id="ARBA00022692"/>
    </source>
</evidence>
<dbReference type="SUPFAM" id="SSF47384">
    <property type="entry name" value="Homodimeric domain of signal transducing histidine kinase"/>
    <property type="match status" value="1"/>
</dbReference>
<evidence type="ECO:0000256" key="2">
    <source>
        <dbReference type="ARBA" id="ARBA00004496"/>
    </source>
</evidence>
<dbReference type="SUPFAM" id="SSF52172">
    <property type="entry name" value="CheY-like"/>
    <property type="match status" value="2"/>
</dbReference>
<keyword evidence="7 19" id="KW-0597">Phosphoprotein</keyword>
<dbReference type="PANTHER" id="PTHR45339:SF1">
    <property type="entry name" value="HYBRID SIGNAL TRANSDUCTION HISTIDINE KINASE J"/>
    <property type="match status" value="1"/>
</dbReference>
<evidence type="ECO:0000256" key="20">
    <source>
        <dbReference type="SAM" id="Coils"/>
    </source>
</evidence>
<name>A0A517XV12_9BACT</name>
<evidence type="ECO:0000259" key="23">
    <source>
        <dbReference type="PROSITE" id="PS50110"/>
    </source>
</evidence>
<feature type="domain" description="Histidine kinase" evidence="22">
    <location>
        <begin position="621"/>
        <end position="847"/>
    </location>
</feature>
<dbReference type="InterPro" id="IPR036097">
    <property type="entry name" value="HisK_dim/P_sf"/>
</dbReference>
<dbReference type="InterPro" id="IPR008207">
    <property type="entry name" value="Sig_transdc_His_kin_Hpt_dom"/>
</dbReference>
<dbReference type="Pfam" id="PF00072">
    <property type="entry name" value="Response_reg"/>
    <property type="match status" value="2"/>
</dbReference>
<dbReference type="Pfam" id="PF02518">
    <property type="entry name" value="HATPase_c"/>
    <property type="match status" value="1"/>
</dbReference>
<dbReference type="Pfam" id="PF00512">
    <property type="entry name" value="HisKA"/>
    <property type="match status" value="1"/>
</dbReference>
<dbReference type="InterPro" id="IPR035965">
    <property type="entry name" value="PAS-like_dom_sf"/>
</dbReference>
<evidence type="ECO:0000313" key="27">
    <source>
        <dbReference type="EMBL" id="QDU21319.1"/>
    </source>
</evidence>
<dbReference type="PANTHER" id="PTHR45339">
    <property type="entry name" value="HYBRID SIGNAL TRANSDUCTION HISTIDINE KINASE J"/>
    <property type="match status" value="1"/>
</dbReference>
<evidence type="ECO:0000256" key="19">
    <source>
        <dbReference type="PROSITE-ProRule" id="PRU00169"/>
    </source>
</evidence>
<keyword evidence="8 27" id="KW-0808">Transferase</keyword>
<dbReference type="AlphaFoldDB" id="A0A517XV12"/>
<dbReference type="Gene3D" id="3.30.565.10">
    <property type="entry name" value="Histidine kinase-like ATPase, C-terminal domain"/>
    <property type="match status" value="1"/>
</dbReference>
<evidence type="ECO:0000259" key="22">
    <source>
        <dbReference type="PROSITE" id="PS50109"/>
    </source>
</evidence>
<keyword evidence="6" id="KW-0963">Cytoplasm</keyword>
<dbReference type="InterPro" id="IPR000014">
    <property type="entry name" value="PAS"/>
</dbReference>
<evidence type="ECO:0000256" key="4">
    <source>
        <dbReference type="ARBA" id="ARBA00012438"/>
    </source>
</evidence>
<dbReference type="Proteomes" id="UP000319576">
    <property type="component" value="Chromosome"/>
</dbReference>
<evidence type="ECO:0000256" key="16">
    <source>
        <dbReference type="ARBA" id="ARBA00064003"/>
    </source>
</evidence>
<comment type="catalytic activity">
    <reaction evidence="1">
        <text>ATP + protein L-histidine = ADP + protein N-phospho-L-histidine.</text>
        <dbReference type="EC" id="2.7.13.3"/>
    </reaction>
</comment>
<keyword evidence="15 21" id="KW-0472">Membrane</keyword>
<dbReference type="InterPro" id="IPR001610">
    <property type="entry name" value="PAC"/>
</dbReference>
<evidence type="ECO:0000256" key="3">
    <source>
        <dbReference type="ARBA" id="ARBA00004651"/>
    </source>
</evidence>
<dbReference type="Gene3D" id="1.20.120.160">
    <property type="entry name" value="HPT domain"/>
    <property type="match status" value="1"/>
</dbReference>
<dbReference type="Gene3D" id="3.40.50.2300">
    <property type="match status" value="2"/>
</dbReference>
<dbReference type="EC" id="2.7.13.3" evidence="4"/>
<reference evidence="27 28" key="1">
    <citation type="submission" date="2019-02" db="EMBL/GenBank/DDBJ databases">
        <title>Deep-cultivation of Planctomycetes and their phenomic and genomic characterization uncovers novel biology.</title>
        <authorList>
            <person name="Wiegand S."/>
            <person name="Jogler M."/>
            <person name="Boedeker C."/>
            <person name="Pinto D."/>
            <person name="Vollmers J."/>
            <person name="Rivas-Marin E."/>
            <person name="Kohn T."/>
            <person name="Peeters S.H."/>
            <person name="Heuer A."/>
            <person name="Rast P."/>
            <person name="Oberbeckmann S."/>
            <person name="Bunk B."/>
            <person name="Jeske O."/>
            <person name="Meyerdierks A."/>
            <person name="Storesund J.E."/>
            <person name="Kallscheuer N."/>
            <person name="Luecker S."/>
            <person name="Lage O.M."/>
            <person name="Pohl T."/>
            <person name="Merkel B.J."/>
            <person name="Hornburger P."/>
            <person name="Mueller R.-W."/>
            <person name="Bruemmer F."/>
            <person name="Labrenz M."/>
            <person name="Spormann A.M."/>
            <person name="Op den Camp H."/>
            <person name="Overmann J."/>
            <person name="Amann R."/>
            <person name="Jetten M.S.M."/>
            <person name="Mascher T."/>
            <person name="Medema M.H."/>
            <person name="Devos D.P."/>
            <person name="Kaster A.-K."/>
            <person name="Ovreas L."/>
            <person name="Rohde M."/>
            <person name="Galperin M.Y."/>
            <person name="Jogler C."/>
        </authorList>
    </citation>
    <scope>NUCLEOTIDE SEQUENCE [LARGE SCALE GENOMIC DNA]</scope>
    <source>
        <strain evidence="27 28">ETA_A1</strain>
    </source>
</reference>
<comment type="subcellular location">
    <subcellularLocation>
        <location evidence="3">Cell membrane</location>
        <topology evidence="3">Multi-pass membrane protein</topology>
    </subcellularLocation>
    <subcellularLocation>
        <location evidence="2">Cytoplasm</location>
    </subcellularLocation>
</comment>
<dbReference type="CDD" id="cd00088">
    <property type="entry name" value="HPT"/>
    <property type="match status" value="1"/>
</dbReference>
<proteinExistence type="predicted"/>
<dbReference type="Gene3D" id="3.30.450.40">
    <property type="match status" value="1"/>
</dbReference>
<dbReference type="KEGG" id="uli:ETAA1_32850"/>
<dbReference type="SMART" id="SM00448">
    <property type="entry name" value="REC"/>
    <property type="match status" value="2"/>
</dbReference>
<keyword evidence="9 21" id="KW-0812">Transmembrane</keyword>
<dbReference type="SMART" id="SM00065">
    <property type="entry name" value="GAF"/>
    <property type="match status" value="1"/>
</dbReference>
<evidence type="ECO:0000256" key="18">
    <source>
        <dbReference type="PROSITE-ProRule" id="PRU00110"/>
    </source>
</evidence>
<evidence type="ECO:0000256" key="12">
    <source>
        <dbReference type="ARBA" id="ARBA00022840"/>
    </source>
</evidence>
<dbReference type="FunFam" id="3.30.565.10:FF:000010">
    <property type="entry name" value="Sensor histidine kinase RcsC"/>
    <property type="match status" value="1"/>
</dbReference>
<dbReference type="InterPro" id="IPR003018">
    <property type="entry name" value="GAF"/>
</dbReference>
<dbReference type="SUPFAM" id="SSF55874">
    <property type="entry name" value="ATPase domain of HSP90 chaperone/DNA topoisomerase II/histidine kinase"/>
    <property type="match status" value="1"/>
</dbReference>
<dbReference type="SUPFAM" id="SSF55785">
    <property type="entry name" value="PYP-like sensor domain (PAS domain)"/>
    <property type="match status" value="1"/>
</dbReference>
<evidence type="ECO:0000256" key="5">
    <source>
        <dbReference type="ARBA" id="ARBA00022475"/>
    </source>
</evidence>
<dbReference type="CDD" id="cd16922">
    <property type="entry name" value="HATPase_EvgS-ArcB-TorS-like"/>
    <property type="match status" value="1"/>
</dbReference>
<keyword evidence="10" id="KW-0547">Nucleotide-binding</keyword>
<dbReference type="GO" id="GO:0032991">
    <property type="term" value="C:protein-containing complex"/>
    <property type="evidence" value="ECO:0007669"/>
    <property type="project" value="UniProtKB-ARBA"/>
</dbReference>
<dbReference type="Pfam" id="PF01627">
    <property type="entry name" value="Hpt"/>
    <property type="match status" value="1"/>
</dbReference>
<evidence type="ECO:0000256" key="13">
    <source>
        <dbReference type="ARBA" id="ARBA00022989"/>
    </source>
</evidence>
<dbReference type="CDD" id="cd00156">
    <property type="entry name" value="REC"/>
    <property type="match status" value="1"/>
</dbReference>
<feature type="modified residue" description="Phosphohistidine" evidence="18">
    <location>
        <position position="1195"/>
    </location>
</feature>
<feature type="coiled-coil region" evidence="20">
    <location>
        <begin position="454"/>
        <end position="488"/>
    </location>
</feature>
<dbReference type="InterPro" id="IPR005467">
    <property type="entry name" value="His_kinase_dom"/>
</dbReference>
<dbReference type="GO" id="GO:0005737">
    <property type="term" value="C:cytoplasm"/>
    <property type="evidence" value="ECO:0007669"/>
    <property type="project" value="UniProtKB-SubCell"/>
</dbReference>
<dbReference type="GO" id="GO:0000155">
    <property type="term" value="F:phosphorelay sensor kinase activity"/>
    <property type="evidence" value="ECO:0007669"/>
    <property type="project" value="InterPro"/>
</dbReference>
<feature type="domain" description="HPt" evidence="26">
    <location>
        <begin position="1156"/>
        <end position="1249"/>
    </location>
</feature>
<dbReference type="SMART" id="SM00388">
    <property type="entry name" value="HisKA"/>
    <property type="match status" value="1"/>
</dbReference>
<evidence type="ECO:0000256" key="21">
    <source>
        <dbReference type="SAM" id="Phobius"/>
    </source>
</evidence>
<feature type="domain" description="Response regulatory" evidence="23">
    <location>
        <begin position="867"/>
        <end position="985"/>
    </location>
</feature>
<evidence type="ECO:0000259" key="25">
    <source>
        <dbReference type="PROSITE" id="PS50113"/>
    </source>
</evidence>
<keyword evidence="11 27" id="KW-0418">Kinase</keyword>
<evidence type="ECO:0000256" key="14">
    <source>
        <dbReference type="ARBA" id="ARBA00023012"/>
    </source>
</evidence>
<dbReference type="CDD" id="cd00082">
    <property type="entry name" value="HisKA"/>
    <property type="match status" value="1"/>
</dbReference>
<dbReference type="GO" id="GO:0005886">
    <property type="term" value="C:plasma membrane"/>
    <property type="evidence" value="ECO:0007669"/>
    <property type="project" value="UniProtKB-SubCell"/>
</dbReference>
<feature type="transmembrane region" description="Helical" evidence="21">
    <location>
        <begin position="259"/>
        <end position="281"/>
    </location>
</feature>
<keyword evidence="28" id="KW-1185">Reference proteome</keyword>
<keyword evidence="13 21" id="KW-1133">Transmembrane helix</keyword>
<dbReference type="SMART" id="SM00091">
    <property type="entry name" value="PAS"/>
    <property type="match status" value="1"/>
</dbReference>
<dbReference type="Gene3D" id="1.10.287.130">
    <property type="match status" value="1"/>
</dbReference>
<dbReference type="PROSITE" id="PS50110">
    <property type="entry name" value="RESPONSE_REGULATORY"/>
    <property type="match status" value="2"/>
</dbReference>
<feature type="transmembrane region" description="Helical" evidence="21">
    <location>
        <begin position="80"/>
        <end position="101"/>
    </location>
</feature>
<dbReference type="CDD" id="cd17546">
    <property type="entry name" value="REC_hyHK_CKI1_RcsC-like"/>
    <property type="match status" value="1"/>
</dbReference>
<dbReference type="PRINTS" id="PR00344">
    <property type="entry name" value="BCTRLSENSOR"/>
</dbReference>
<dbReference type="GO" id="GO:0005524">
    <property type="term" value="F:ATP binding"/>
    <property type="evidence" value="ECO:0007669"/>
    <property type="project" value="UniProtKB-KW"/>
</dbReference>
<dbReference type="InterPro" id="IPR036641">
    <property type="entry name" value="HPT_dom_sf"/>
</dbReference>
<accession>A0A517XV12</accession>
<dbReference type="FunFam" id="3.30.450.20:FF:000099">
    <property type="entry name" value="Sensory box sensor histidine kinase"/>
    <property type="match status" value="1"/>
</dbReference>
<feature type="transmembrane region" description="Helical" evidence="21">
    <location>
        <begin position="48"/>
        <end position="68"/>
    </location>
</feature>
<dbReference type="SMART" id="SM00086">
    <property type="entry name" value="PAC"/>
    <property type="match status" value="1"/>
</dbReference>
<feature type="modified residue" description="4-aspartylphosphate" evidence="19">
    <location>
        <position position="1059"/>
    </location>
</feature>
<evidence type="ECO:0000256" key="15">
    <source>
        <dbReference type="ARBA" id="ARBA00023136"/>
    </source>
</evidence>
<keyword evidence="14" id="KW-0902">Two-component regulatory system</keyword>
<feature type="domain" description="PAC" evidence="25">
    <location>
        <begin position="551"/>
        <end position="603"/>
    </location>
</feature>
<evidence type="ECO:0000256" key="1">
    <source>
        <dbReference type="ARBA" id="ARBA00000085"/>
    </source>
</evidence>
<dbReference type="SMART" id="SM00387">
    <property type="entry name" value="HATPase_c"/>
    <property type="match status" value="1"/>
</dbReference>
<feature type="domain" description="Response regulatory" evidence="23">
    <location>
        <begin position="1010"/>
        <end position="1128"/>
    </location>
</feature>